<comment type="caution">
    <text evidence="3">The sequence shown here is derived from an EMBL/GenBank/DDBJ whole genome shotgun (WGS) entry which is preliminary data.</text>
</comment>
<dbReference type="InterPro" id="IPR003871">
    <property type="entry name" value="RFA1B/D_OB_1st"/>
</dbReference>
<dbReference type="Pfam" id="PF02721">
    <property type="entry name" value="DUF223"/>
    <property type="match status" value="1"/>
</dbReference>
<dbReference type="CDD" id="cd04481">
    <property type="entry name" value="RPA1_DBD_B_like"/>
    <property type="match status" value="1"/>
</dbReference>
<dbReference type="PANTHER" id="PTHR47165:SF4">
    <property type="entry name" value="OS03G0429900 PROTEIN"/>
    <property type="match status" value="1"/>
</dbReference>
<keyword evidence="4" id="KW-1185">Reference proteome</keyword>
<dbReference type="Gene3D" id="2.40.50.140">
    <property type="entry name" value="Nucleic acid-binding proteins"/>
    <property type="match status" value="3"/>
</dbReference>
<evidence type="ECO:0000259" key="1">
    <source>
        <dbReference type="Pfam" id="PF02721"/>
    </source>
</evidence>
<dbReference type="InterPro" id="IPR012340">
    <property type="entry name" value="NA-bd_OB-fold"/>
</dbReference>
<dbReference type="Proteomes" id="UP000823388">
    <property type="component" value="Chromosome 7N"/>
</dbReference>
<evidence type="ECO:0000313" key="3">
    <source>
        <dbReference type="EMBL" id="KAG2564550.1"/>
    </source>
</evidence>
<name>A0A8T0PS87_PANVG</name>
<gene>
    <name evidence="3" type="ORF">PVAP13_7NG084500</name>
</gene>
<organism evidence="3 4">
    <name type="scientific">Panicum virgatum</name>
    <name type="common">Blackwell switchgrass</name>
    <dbReference type="NCBI Taxonomy" id="38727"/>
    <lineage>
        <taxon>Eukaryota</taxon>
        <taxon>Viridiplantae</taxon>
        <taxon>Streptophyta</taxon>
        <taxon>Embryophyta</taxon>
        <taxon>Tracheophyta</taxon>
        <taxon>Spermatophyta</taxon>
        <taxon>Magnoliopsida</taxon>
        <taxon>Liliopsida</taxon>
        <taxon>Poales</taxon>
        <taxon>Poaceae</taxon>
        <taxon>PACMAD clade</taxon>
        <taxon>Panicoideae</taxon>
        <taxon>Panicodae</taxon>
        <taxon>Paniceae</taxon>
        <taxon>Panicinae</taxon>
        <taxon>Panicum</taxon>
        <taxon>Panicum sect. Hiantes</taxon>
    </lineage>
</organism>
<feature type="domain" description="Replication protein A 70 kDa DNA-binding subunit B/D first OB fold" evidence="1">
    <location>
        <begin position="4"/>
        <end position="105"/>
    </location>
</feature>
<dbReference type="Pfam" id="PF08646">
    <property type="entry name" value="Rep_fac-A_C"/>
    <property type="match status" value="1"/>
</dbReference>
<reference evidence="3" key="1">
    <citation type="submission" date="2020-05" db="EMBL/GenBank/DDBJ databases">
        <title>WGS assembly of Panicum virgatum.</title>
        <authorList>
            <person name="Lovell J.T."/>
            <person name="Jenkins J."/>
            <person name="Shu S."/>
            <person name="Juenger T.E."/>
            <person name="Schmutz J."/>
        </authorList>
    </citation>
    <scope>NUCLEOTIDE SEQUENCE</scope>
    <source>
        <strain evidence="3">AP13</strain>
    </source>
</reference>
<evidence type="ECO:0000313" key="4">
    <source>
        <dbReference type="Proteomes" id="UP000823388"/>
    </source>
</evidence>
<feature type="domain" description="Replication factor A C-terminal" evidence="2">
    <location>
        <begin position="259"/>
        <end position="348"/>
    </location>
</feature>
<protein>
    <submittedName>
        <fullName evidence="3">Uncharacterized protein</fullName>
    </submittedName>
</protein>
<feature type="non-terminal residue" evidence="3">
    <location>
        <position position="357"/>
    </location>
</feature>
<dbReference type="AlphaFoldDB" id="A0A8T0PS87"/>
<accession>A0A8T0PS87</accession>
<dbReference type="InterPro" id="IPR013955">
    <property type="entry name" value="Rep_factor-A_C"/>
</dbReference>
<sequence length="357" mass="40931">MSITPLSQVRPRIYTYTICVRISRVWEFHGKNDDDAIKHLDLVVIDQKGTAMYAEVPPEAISALRPQLQENKGRVWQFKNIDIDNAKQSYKPVRAMYMIRLHPKTASRDVIGRITALSDPTMFSTNSGAIRMKRLIHLMDLRGNKIEVSLWGPRAEEFPGEQIFRASEKNHIIAIFVGTSVKSYGGSTPFLSGTAACRWYINLPEINEINAFYASIGEHSQPTQKLHIQTMNEMQSKIEQKSLLEMKSIDPFEDLTKRFECTITVTRISDNESWCYQGCTKCNTSTRYEGNSYICKQGHISSQMTNRYKISLYGTDGTCELEFMLFDERGTSLIGKTADRLIRQNNRSELPPQRYQQ</sequence>
<evidence type="ECO:0000259" key="2">
    <source>
        <dbReference type="Pfam" id="PF08646"/>
    </source>
</evidence>
<dbReference type="PANTHER" id="PTHR47165">
    <property type="entry name" value="OS03G0429900 PROTEIN"/>
    <property type="match status" value="1"/>
</dbReference>
<dbReference type="CDD" id="cd04480">
    <property type="entry name" value="RPA1_DBD_A_like"/>
    <property type="match status" value="1"/>
</dbReference>
<dbReference type="EMBL" id="CM029050">
    <property type="protein sequence ID" value="KAG2564550.1"/>
    <property type="molecule type" value="Genomic_DNA"/>
</dbReference>
<dbReference type="SUPFAM" id="SSF50249">
    <property type="entry name" value="Nucleic acid-binding proteins"/>
    <property type="match status" value="3"/>
</dbReference>
<proteinExistence type="predicted"/>